<dbReference type="EMBL" id="JAVDWE010000006">
    <property type="protein sequence ID" value="MDR7094621.1"/>
    <property type="molecule type" value="Genomic_DNA"/>
</dbReference>
<evidence type="ECO:0000313" key="2">
    <source>
        <dbReference type="Proteomes" id="UP001265550"/>
    </source>
</evidence>
<proteinExistence type="predicted"/>
<dbReference type="GO" id="GO:0016829">
    <property type="term" value="F:lyase activity"/>
    <property type="evidence" value="ECO:0007669"/>
    <property type="project" value="UniProtKB-KW"/>
</dbReference>
<protein>
    <submittedName>
        <fullName evidence="1">Citrate lyase alpha subunit</fullName>
    </submittedName>
</protein>
<sequence length="62" mass="7174">MRVGLQPLDRIPRERAILQAMSVRVGVQDGSVISIHRATKFGNEIQNRVRKLIHTFVHMHLF</sequence>
<organism evidence="1 2">
    <name type="scientific">Hydrogenophaga laconesensis</name>
    <dbReference type="NCBI Taxonomy" id="1805971"/>
    <lineage>
        <taxon>Bacteria</taxon>
        <taxon>Pseudomonadati</taxon>
        <taxon>Pseudomonadota</taxon>
        <taxon>Betaproteobacteria</taxon>
        <taxon>Burkholderiales</taxon>
        <taxon>Comamonadaceae</taxon>
        <taxon>Hydrogenophaga</taxon>
    </lineage>
</organism>
<dbReference type="Proteomes" id="UP001265550">
    <property type="component" value="Unassembled WGS sequence"/>
</dbReference>
<keyword evidence="2" id="KW-1185">Reference proteome</keyword>
<comment type="caution">
    <text evidence="1">The sequence shown here is derived from an EMBL/GenBank/DDBJ whole genome shotgun (WGS) entry which is preliminary data.</text>
</comment>
<reference evidence="1 2" key="1">
    <citation type="submission" date="2023-07" db="EMBL/GenBank/DDBJ databases">
        <title>Sorghum-associated microbial communities from plants grown in Nebraska, USA.</title>
        <authorList>
            <person name="Schachtman D."/>
        </authorList>
    </citation>
    <scope>NUCLEOTIDE SEQUENCE [LARGE SCALE GENOMIC DNA]</scope>
    <source>
        <strain evidence="1 2">BE240</strain>
    </source>
</reference>
<gene>
    <name evidence="1" type="ORF">J2X09_002364</name>
</gene>
<accession>A0ABU1VAW0</accession>
<name>A0ABU1VAW0_9BURK</name>
<evidence type="ECO:0000313" key="1">
    <source>
        <dbReference type="EMBL" id="MDR7094621.1"/>
    </source>
</evidence>
<keyword evidence="1" id="KW-0456">Lyase</keyword>